<dbReference type="InterPro" id="IPR001109">
    <property type="entry name" value="Hydrogenase_HupF/HypC"/>
</dbReference>
<dbReference type="InterPro" id="IPR034422">
    <property type="entry name" value="HydE/PylB-like"/>
</dbReference>
<accession>A0A7C3UQ35</accession>
<evidence type="ECO:0000256" key="5">
    <source>
        <dbReference type="ARBA" id="ARBA00022723"/>
    </source>
</evidence>
<dbReference type="Pfam" id="PF01455">
    <property type="entry name" value="HupF_HypC"/>
    <property type="match status" value="1"/>
</dbReference>
<comment type="cofactor">
    <cofactor evidence="8">
        <name>[2Fe-2S] cluster</name>
        <dbReference type="ChEBI" id="CHEBI:190135"/>
    </cofactor>
</comment>
<dbReference type="GO" id="GO:0046872">
    <property type="term" value="F:metal ion binding"/>
    <property type="evidence" value="ECO:0007669"/>
    <property type="project" value="UniProtKB-KW"/>
</dbReference>
<dbReference type="SMART" id="SM00729">
    <property type="entry name" value="Elp3"/>
    <property type="match status" value="1"/>
</dbReference>
<dbReference type="PANTHER" id="PTHR43726">
    <property type="entry name" value="3-METHYLORNITHINE SYNTHASE"/>
    <property type="match status" value="1"/>
</dbReference>
<dbReference type="NCBIfam" id="TIGR03956">
    <property type="entry name" value="rSAM_HydE"/>
    <property type="match status" value="1"/>
</dbReference>
<dbReference type="EMBL" id="DTMQ01000039">
    <property type="protein sequence ID" value="HGE99544.1"/>
    <property type="molecule type" value="Genomic_DNA"/>
</dbReference>
<sequence>MCLTIPVQVKEVKGKIAIVKRGEEEFPVDVTLLPDIKPEDWLLVISGLALKKVSEEDAAEILEFLEYSFITDPRRVSKRFTEIIQESKFRPLRKEEIIYLLETEGYEKEALLSEANMARKITIRDFICIHGVVEFSNYCKNDCLYCGLQKSARIERYRMEKDEIVARVIEVVRNKGYKLLVLQSGEDEFYSGSDLAEVVRKIKSQVRVFIFLSCGERGEEFYGQLRQAGASGILLRFETSNPNLFAQLHPNGKSLSRRLAHLSFLRKMGYFLATGFLVGLPGQTIDDIAEDILTILRLNPEMVSIGPFLPSPHTPLANFPPPELDLVLKTIAVLRLLHKRARIPVSTALETLNPEGRKRALQSGANALMFILTPERYRPLYALYPNRYGGEEEIWEKYGLFKYERSYDMLEERLKMEIENG</sequence>
<evidence type="ECO:0000256" key="2">
    <source>
        <dbReference type="ARBA" id="ARBA00006018"/>
    </source>
</evidence>
<dbReference type="PANTHER" id="PTHR43726:SF1">
    <property type="entry name" value="BIOTIN SYNTHASE"/>
    <property type="match status" value="1"/>
</dbReference>
<evidence type="ECO:0000256" key="6">
    <source>
        <dbReference type="ARBA" id="ARBA00023004"/>
    </source>
</evidence>
<name>A0A7C3UQ35_UNCW3</name>
<dbReference type="Pfam" id="PF04055">
    <property type="entry name" value="Radical_SAM"/>
    <property type="match status" value="1"/>
</dbReference>
<keyword evidence="4" id="KW-0949">S-adenosyl-L-methionine</keyword>
<comment type="similarity">
    <text evidence="2">Belongs to the HupF/HypC family.</text>
</comment>
<dbReference type="SMART" id="SM00876">
    <property type="entry name" value="BATS"/>
    <property type="match status" value="1"/>
</dbReference>
<comment type="cofactor">
    <cofactor evidence="1">
        <name>[4Fe-4S] cluster</name>
        <dbReference type="ChEBI" id="CHEBI:49883"/>
    </cofactor>
</comment>
<dbReference type="GO" id="GO:0016740">
    <property type="term" value="F:transferase activity"/>
    <property type="evidence" value="ECO:0007669"/>
    <property type="project" value="TreeGrafter"/>
</dbReference>
<dbReference type="SFLD" id="SFLDG01082">
    <property type="entry name" value="B12-binding_domain_containing"/>
    <property type="match status" value="1"/>
</dbReference>
<evidence type="ECO:0000256" key="4">
    <source>
        <dbReference type="ARBA" id="ARBA00022691"/>
    </source>
</evidence>
<evidence type="ECO:0000256" key="1">
    <source>
        <dbReference type="ARBA" id="ARBA00001966"/>
    </source>
</evidence>
<dbReference type="AlphaFoldDB" id="A0A7C3UQ35"/>
<dbReference type="GO" id="GO:0051539">
    <property type="term" value="F:4 iron, 4 sulfur cluster binding"/>
    <property type="evidence" value="ECO:0007669"/>
    <property type="project" value="UniProtKB-KW"/>
</dbReference>
<evidence type="ECO:0000256" key="8">
    <source>
        <dbReference type="ARBA" id="ARBA00034078"/>
    </source>
</evidence>
<evidence type="ECO:0000256" key="3">
    <source>
        <dbReference type="ARBA" id="ARBA00022485"/>
    </source>
</evidence>
<dbReference type="NCBIfam" id="TIGR00074">
    <property type="entry name" value="hypC_hupF"/>
    <property type="match status" value="1"/>
</dbReference>
<dbReference type="SUPFAM" id="SSF159127">
    <property type="entry name" value="HupF/HypC-like"/>
    <property type="match status" value="1"/>
</dbReference>
<dbReference type="SFLD" id="SFLDS00029">
    <property type="entry name" value="Radical_SAM"/>
    <property type="match status" value="1"/>
</dbReference>
<dbReference type="SUPFAM" id="SSF102114">
    <property type="entry name" value="Radical SAM enzymes"/>
    <property type="match status" value="1"/>
</dbReference>
<reference evidence="10" key="1">
    <citation type="journal article" date="2020" name="mSystems">
        <title>Genome- and Community-Level Interaction Insights into Carbon Utilization and Element Cycling Functions of Hydrothermarchaeota in Hydrothermal Sediment.</title>
        <authorList>
            <person name="Zhou Z."/>
            <person name="Liu Y."/>
            <person name="Xu W."/>
            <person name="Pan J."/>
            <person name="Luo Z.H."/>
            <person name="Li M."/>
        </authorList>
    </citation>
    <scope>NUCLEOTIDE SEQUENCE [LARGE SCALE GENOMIC DNA]</scope>
    <source>
        <strain evidence="10">SpSt-906</strain>
    </source>
</reference>
<dbReference type="PROSITE" id="PS51918">
    <property type="entry name" value="RADICAL_SAM"/>
    <property type="match status" value="1"/>
</dbReference>
<dbReference type="SFLD" id="SFLDG01060">
    <property type="entry name" value="BATS_domain_containing"/>
    <property type="match status" value="1"/>
</dbReference>
<dbReference type="GO" id="GO:0042364">
    <property type="term" value="P:water-soluble vitamin biosynthetic process"/>
    <property type="evidence" value="ECO:0007669"/>
    <property type="project" value="UniProtKB-ARBA"/>
</dbReference>
<keyword evidence="5" id="KW-0479">Metal-binding</keyword>
<dbReference type="CDD" id="cd01335">
    <property type="entry name" value="Radical_SAM"/>
    <property type="match status" value="1"/>
</dbReference>
<dbReference type="InterPro" id="IPR010722">
    <property type="entry name" value="BATS_dom"/>
</dbReference>
<protein>
    <submittedName>
        <fullName evidence="10">[FeFe] hydrogenase H-cluster radical SAM maturase HydE</fullName>
    </submittedName>
</protein>
<gene>
    <name evidence="10" type="primary">hydE</name>
    <name evidence="10" type="ORF">ENX07_05700</name>
</gene>
<dbReference type="Gene3D" id="3.20.20.70">
    <property type="entry name" value="Aldolase class I"/>
    <property type="match status" value="1"/>
</dbReference>
<dbReference type="SFLD" id="SFLDG01280">
    <property type="entry name" value="HydE/PylB-like"/>
    <property type="match status" value="1"/>
</dbReference>
<dbReference type="InterPro" id="IPR006638">
    <property type="entry name" value="Elp3/MiaA/NifB-like_rSAM"/>
</dbReference>
<dbReference type="InterPro" id="IPR013785">
    <property type="entry name" value="Aldolase_TIM"/>
</dbReference>
<proteinExistence type="inferred from homology"/>
<keyword evidence="6" id="KW-0408">Iron</keyword>
<dbReference type="InterPro" id="IPR024021">
    <property type="entry name" value="FeFe-hyd_HydE_rSAM"/>
</dbReference>
<evidence type="ECO:0000313" key="10">
    <source>
        <dbReference type="EMBL" id="HGE99544.1"/>
    </source>
</evidence>
<comment type="caution">
    <text evidence="10">The sequence shown here is derived from an EMBL/GenBank/DDBJ whole genome shotgun (WGS) entry which is preliminary data.</text>
</comment>
<dbReference type="InterPro" id="IPR058240">
    <property type="entry name" value="rSAM_sf"/>
</dbReference>
<evidence type="ECO:0000256" key="7">
    <source>
        <dbReference type="ARBA" id="ARBA00023014"/>
    </source>
</evidence>
<organism evidence="10">
    <name type="scientific">candidate division WOR-3 bacterium</name>
    <dbReference type="NCBI Taxonomy" id="2052148"/>
    <lineage>
        <taxon>Bacteria</taxon>
        <taxon>Bacteria division WOR-3</taxon>
    </lineage>
</organism>
<evidence type="ECO:0000259" key="9">
    <source>
        <dbReference type="PROSITE" id="PS51918"/>
    </source>
</evidence>
<dbReference type="Gene3D" id="2.30.30.140">
    <property type="match status" value="1"/>
</dbReference>
<feature type="domain" description="Radical SAM core" evidence="9">
    <location>
        <begin position="125"/>
        <end position="346"/>
    </location>
</feature>
<keyword evidence="7" id="KW-0411">Iron-sulfur</keyword>
<keyword evidence="3" id="KW-0004">4Fe-4S</keyword>
<dbReference type="InterPro" id="IPR007197">
    <property type="entry name" value="rSAM"/>
</dbReference>
<dbReference type="GO" id="GO:0044272">
    <property type="term" value="P:sulfur compound biosynthetic process"/>
    <property type="evidence" value="ECO:0007669"/>
    <property type="project" value="UniProtKB-ARBA"/>
</dbReference>